<dbReference type="Proteomes" id="UP000316476">
    <property type="component" value="Unassembled WGS sequence"/>
</dbReference>
<evidence type="ECO:0000313" key="1">
    <source>
        <dbReference type="EMBL" id="TWU63427.1"/>
    </source>
</evidence>
<dbReference type="SUPFAM" id="SSF50939">
    <property type="entry name" value="Sialidases"/>
    <property type="match status" value="1"/>
</dbReference>
<dbReference type="CDD" id="cd15482">
    <property type="entry name" value="Sialidase_non-viral"/>
    <property type="match status" value="1"/>
</dbReference>
<accession>A0A5C6FN44</accession>
<dbReference type="Pfam" id="PF15892">
    <property type="entry name" value="BNR_4"/>
    <property type="match status" value="1"/>
</dbReference>
<gene>
    <name evidence="1" type="ORF">V7x_51670</name>
</gene>
<organism evidence="1 2">
    <name type="scientific">Crateriforma conspicua</name>
    <dbReference type="NCBI Taxonomy" id="2527996"/>
    <lineage>
        <taxon>Bacteria</taxon>
        <taxon>Pseudomonadati</taxon>
        <taxon>Planctomycetota</taxon>
        <taxon>Planctomycetia</taxon>
        <taxon>Planctomycetales</taxon>
        <taxon>Planctomycetaceae</taxon>
        <taxon>Crateriforma</taxon>
    </lineage>
</organism>
<dbReference type="AlphaFoldDB" id="A0A5C6FN44"/>
<reference evidence="1 2" key="1">
    <citation type="submission" date="2019-02" db="EMBL/GenBank/DDBJ databases">
        <title>Deep-cultivation of Planctomycetes and their phenomic and genomic characterization uncovers novel biology.</title>
        <authorList>
            <person name="Wiegand S."/>
            <person name="Jogler M."/>
            <person name="Boedeker C."/>
            <person name="Pinto D."/>
            <person name="Vollmers J."/>
            <person name="Rivas-Marin E."/>
            <person name="Kohn T."/>
            <person name="Peeters S.H."/>
            <person name="Heuer A."/>
            <person name="Rast P."/>
            <person name="Oberbeckmann S."/>
            <person name="Bunk B."/>
            <person name="Jeske O."/>
            <person name="Meyerdierks A."/>
            <person name="Storesund J.E."/>
            <person name="Kallscheuer N."/>
            <person name="Luecker S."/>
            <person name="Lage O.M."/>
            <person name="Pohl T."/>
            <person name="Merkel B.J."/>
            <person name="Hornburger P."/>
            <person name="Mueller R.-W."/>
            <person name="Bruemmer F."/>
            <person name="Labrenz M."/>
            <person name="Spormann A.M."/>
            <person name="Op Den Camp H."/>
            <person name="Overmann J."/>
            <person name="Amann R."/>
            <person name="Jetten M.S.M."/>
            <person name="Mascher T."/>
            <person name="Medema M.H."/>
            <person name="Devos D.P."/>
            <person name="Kaster A.-K."/>
            <person name="Ovreas L."/>
            <person name="Rohde M."/>
            <person name="Galperin M.Y."/>
            <person name="Jogler C."/>
        </authorList>
    </citation>
    <scope>NUCLEOTIDE SEQUENCE [LARGE SCALE GENOMIC DNA]</scope>
    <source>
        <strain evidence="1 2">V7</strain>
    </source>
</reference>
<dbReference type="InterPro" id="IPR036278">
    <property type="entry name" value="Sialidase_sf"/>
</dbReference>
<evidence type="ECO:0008006" key="3">
    <source>
        <dbReference type="Google" id="ProtNLM"/>
    </source>
</evidence>
<proteinExistence type="predicted"/>
<dbReference type="InterPro" id="IPR015943">
    <property type="entry name" value="WD40/YVTN_repeat-like_dom_sf"/>
</dbReference>
<dbReference type="EMBL" id="SJPZ01000002">
    <property type="protein sequence ID" value="TWU63427.1"/>
    <property type="molecule type" value="Genomic_DNA"/>
</dbReference>
<evidence type="ECO:0000313" key="2">
    <source>
        <dbReference type="Proteomes" id="UP000316476"/>
    </source>
</evidence>
<protein>
    <recommendedName>
        <fullName evidence="3">BNR/Asp-box repeat protein</fullName>
    </recommendedName>
</protein>
<comment type="caution">
    <text evidence="1">The sequence shown here is derived from an EMBL/GenBank/DDBJ whole genome shotgun (WGS) entry which is preliminary data.</text>
</comment>
<name>A0A5C6FN44_9PLAN</name>
<sequence length="531" mass="59687">MNEKAMARHQALTTGIGIGPPRRHLLWCGPVALLVGLAIPAISTVAQEVGPNPSTVSGESVRRINGYRGIWFTLGQFYGQGEDGGYIPMRRQPTFPYGDKYSGGLATYTAKHVPLAVHCPEVDKTFFVYGGAPEDEQRYLLCMVSYYDHRTGQVPRPVVVHDKGGVDDPHDNPSLLIDDQGYLWIFVSGRGRTRPGYKYRSRSPYSIDGFEQIREEELTYPQPWWIDGLETPFVHLFTKYTGVRELYIERSIDGRNWTEDQKLAGIRRDGDRAGGHYQTSAVWRQRIGTFFNRHPGGNVDKRTDLYYLQSDDGGVTWTDVEGNPVETPVVDVDHSCRVRDYESDGRNVYLKNMVFDDQGRPACLIVTSGGHEPGPPNAPRRLKLVRWTDTAWVESQITQVDHNYDMGSLIIHDDQWIVMVPSDAGPQANHGGGEIVRWTSRDAGATWQRQNAVTENSIRNHNYVRHPVDAADPFFVFWADGNPTELSPSRLYFADSTGRRVHLLPDQMDADKAPVQVVDFDASVPTKNAAP</sequence>
<dbReference type="Gene3D" id="2.130.10.10">
    <property type="entry name" value="YVTN repeat-like/Quinoprotein amine dehydrogenase"/>
    <property type="match status" value="1"/>
</dbReference>